<accession>A0A6L2M2R6</accession>
<proteinExistence type="predicted"/>
<organism evidence="1">
    <name type="scientific">Tanacetum cinerariifolium</name>
    <name type="common">Dalmatian daisy</name>
    <name type="synonym">Chrysanthemum cinerariifolium</name>
    <dbReference type="NCBI Taxonomy" id="118510"/>
    <lineage>
        <taxon>Eukaryota</taxon>
        <taxon>Viridiplantae</taxon>
        <taxon>Streptophyta</taxon>
        <taxon>Embryophyta</taxon>
        <taxon>Tracheophyta</taxon>
        <taxon>Spermatophyta</taxon>
        <taxon>Magnoliopsida</taxon>
        <taxon>eudicotyledons</taxon>
        <taxon>Gunneridae</taxon>
        <taxon>Pentapetalae</taxon>
        <taxon>asterids</taxon>
        <taxon>campanulids</taxon>
        <taxon>Asterales</taxon>
        <taxon>Asteraceae</taxon>
        <taxon>Asteroideae</taxon>
        <taxon>Anthemideae</taxon>
        <taxon>Anthemidinae</taxon>
        <taxon>Tanacetum</taxon>
    </lineage>
</organism>
<dbReference type="EMBL" id="BKCJ010005462">
    <property type="protein sequence ID" value="GEU66884.1"/>
    <property type="molecule type" value="Genomic_DNA"/>
</dbReference>
<evidence type="ECO:0000313" key="1">
    <source>
        <dbReference type="EMBL" id="GEU66884.1"/>
    </source>
</evidence>
<gene>
    <name evidence="1" type="ORF">Tci_038862</name>
</gene>
<feature type="non-terminal residue" evidence="1">
    <location>
        <position position="106"/>
    </location>
</feature>
<comment type="caution">
    <text evidence="1">The sequence shown here is derived from an EMBL/GenBank/DDBJ whole genome shotgun (WGS) entry which is preliminary data.</text>
</comment>
<protein>
    <submittedName>
        <fullName evidence="1">Uncharacterized protein</fullName>
    </submittedName>
</protein>
<reference evidence="1" key="1">
    <citation type="journal article" date="2019" name="Sci. Rep.">
        <title>Draft genome of Tanacetum cinerariifolium, the natural source of mosquito coil.</title>
        <authorList>
            <person name="Yamashiro T."/>
            <person name="Shiraishi A."/>
            <person name="Satake H."/>
            <person name="Nakayama K."/>
        </authorList>
    </citation>
    <scope>NUCLEOTIDE SEQUENCE</scope>
</reference>
<dbReference type="AlphaFoldDB" id="A0A6L2M2R6"/>
<name>A0A6L2M2R6_TANCI</name>
<sequence length="106" mass="12550">MLRVFECSVLSFKGDKVLQEVSTLRFWFKEGYLVVKFDQFEQWFHQRLFFDLFVQGFSVRVLQSSRILSTSLLLGFQVAGLLGFNRQKIYFKRFLGIQVLVVLGRQ</sequence>